<comment type="subcellular location">
    <subcellularLocation>
        <location evidence="1 11">Cell membrane</location>
        <topology evidence="1 11">Multi-pass membrane protein</topology>
    </subcellularLocation>
</comment>
<keyword evidence="8 11" id="KW-0472">Membrane</keyword>
<dbReference type="PRINTS" id="PR00702">
    <property type="entry name" value="ACRIFLAVINRP"/>
</dbReference>
<dbReference type="InterPro" id="IPR001036">
    <property type="entry name" value="Acrflvin-R"/>
</dbReference>
<keyword evidence="2 11" id="KW-0813">Transport</keyword>
<dbReference type="InterPro" id="IPR048631">
    <property type="entry name" value="SecD_1st"/>
</dbReference>
<dbReference type="InterPro" id="IPR054384">
    <property type="entry name" value="SecDF_P1_head"/>
</dbReference>
<feature type="transmembrane region" description="Helical" evidence="11">
    <location>
        <begin position="476"/>
        <end position="496"/>
    </location>
</feature>
<dbReference type="FunFam" id="3.30.70.3400:FF:000003">
    <property type="entry name" value="Preprotein translocase subunit SecD"/>
    <property type="match status" value="1"/>
</dbReference>
<evidence type="ECO:0000259" key="12">
    <source>
        <dbReference type="Pfam" id="PF02355"/>
    </source>
</evidence>
<dbReference type="Pfam" id="PF13721">
    <property type="entry name" value="SecD-TM1"/>
    <property type="match status" value="1"/>
</dbReference>
<evidence type="ECO:0000256" key="7">
    <source>
        <dbReference type="ARBA" id="ARBA00023010"/>
    </source>
</evidence>
<organism evidence="16 17">
    <name type="scientific">Idiomarina baltica</name>
    <dbReference type="NCBI Taxonomy" id="190892"/>
    <lineage>
        <taxon>Bacteria</taxon>
        <taxon>Pseudomonadati</taxon>
        <taxon>Pseudomonadota</taxon>
        <taxon>Gammaproteobacteria</taxon>
        <taxon>Alteromonadales</taxon>
        <taxon>Idiomarinaceae</taxon>
        <taxon>Idiomarina</taxon>
    </lineage>
</organism>
<evidence type="ECO:0000259" key="13">
    <source>
        <dbReference type="Pfam" id="PF13721"/>
    </source>
</evidence>
<feature type="domain" description="SecDF P1 head subdomain" evidence="15">
    <location>
        <begin position="303"/>
        <end position="430"/>
    </location>
</feature>
<dbReference type="GO" id="GO:0015450">
    <property type="term" value="F:protein-transporting ATPase activity"/>
    <property type="evidence" value="ECO:0007669"/>
    <property type="project" value="InterPro"/>
</dbReference>
<dbReference type="RefSeq" id="WP_272977984.1">
    <property type="nucleotide sequence ID" value="NZ_DBGH01000076.1"/>
</dbReference>
<evidence type="ECO:0000256" key="11">
    <source>
        <dbReference type="HAMAP-Rule" id="MF_01463"/>
    </source>
</evidence>
<dbReference type="GO" id="GO:0043952">
    <property type="term" value="P:protein transport by the Sec complex"/>
    <property type="evidence" value="ECO:0007669"/>
    <property type="project" value="UniProtKB-UniRule"/>
</dbReference>
<comment type="function">
    <text evidence="11">Part of the Sec protein translocase complex. Interacts with the SecYEG preprotein conducting channel. SecDF uses the proton motive force (PMF) to complete protein translocation after the ATP-dependent function of SecA.</text>
</comment>
<feature type="domain" description="Protein export membrane protein SecD/SecF C-terminal" evidence="12">
    <location>
        <begin position="432"/>
        <end position="598"/>
    </location>
</feature>
<dbReference type="Pfam" id="PF21760">
    <property type="entry name" value="SecD_1st"/>
    <property type="match status" value="1"/>
</dbReference>
<evidence type="ECO:0000256" key="9">
    <source>
        <dbReference type="ARBA" id="ARBA00060774"/>
    </source>
</evidence>
<dbReference type="InterPro" id="IPR022813">
    <property type="entry name" value="SecD/SecF_arch_bac"/>
</dbReference>
<feature type="transmembrane region" description="Helical" evidence="11">
    <location>
        <begin position="455"/>
        <end position="471"/>
    </location>
</feature>
<dbReference type="EMBL" id="DMUP01000023">
    <property type="protein sequence ID" value="HAR55350.1"/>
    <property type="molecule type" value="Genomic_DNA"/>
</dbReference>
<keyword evidence="6 11" id="KW-1133">Transmembrane helix</keyword>
<dbReference type="Pfam" id="PF07549">
    <property type="entry name" value="Sec_GG"/>
    <property type="match status" value="1"/>
</dbReference>
<dbReference type="Gene3D" id="1.20.1640.10">
    <property type="entry name" value="Multidrug efflux transporter AcrB transmembrane domain"/>
    <property type="match status" value="1"/>
</dbReference>
<dbReference type="FunFam" id="3.30.1360.200:FF:000001">
    <property type="entry name" value="Protein translocase subunit SecD"/>
    <property type="match status" value="1"/>
</dbReference>
<feature type="transmembrane region" description="Helical" evidence="11">
    <location>
        <begin position="545"/>
        <end position="570"/>
    </location>
</feature>
<dbReference type="Pfam" id="PF02355">
    <property type="entry name" value="SecD_SecF_C"/>
    <property type="match status" value="1"/>
</dbReference>
<comment type="caution">
    <text evidence="11">Lacks conserved residue(s) required for the propagation of feature annotation.</text>
</comment>
<accession>A0A348WLD8</accession>
<dbReference type="PANTHER" id="PTHR30081">
    <property type="entry name" value="PROTEIN-EXPORT MEMBRANE PROTEIN SEC"/>
    <property type="match status" value="1"/>
</dbReference>
<evidence type="ECO:0000256" key="2">
    <source>
        <dbReference type="ARBA" id="ARBA00022448"/>
    </source>
</evidence>
<feature type="transmembrane region" description="Helical" evidence="11">
    <location>
        <begin position="576"/>
        <end position="600"/>
    </location>
</feature>
<dbReference type="GO" id="GO:0006605">
    <property type="term" value="P:protein targeting"/>
    <property type="evidence" value="ECO:0007669"/>
    <property type="project" value="UniProtKB-UniRule"/>
</dbReference>
<comment type="caution">
    <text evidence="16">The sequence shown here is derived from an EMBL/GenBank/DDBJ whole genome shotgun (WGS) entry which is preliminary data.</text>
</comment>
<keyword evidence="4 11" id="KW-0812">Transmembrane</keyword>
<dbReference type="FunFam" id="1.20.1640.10:FF:000004">
    <property type="entry name" value="Protein translocase subunit SecD"/>
    <property type="match status" value="1"/>
</dbReference>
<dbReference type="HAMAP" id="MF_01463_B">
    <property type="entry name" value="SecD_B"/>
    <property type="match status" value="1"/>
</dbReference>
<dbReference type="Gene3D" id="3.30.70.3400">
    <property type="match status" value="2"/>
</dbReference>
<feature type="transmembrane region" description="Helical" evidence="11">
    <location>
        <begin position="502"/>
        <end position="524"/>
    </location>
</feature>
<dbReference type="PANTHER" id="PTHR30081:SF1">
    <property type="entry name" value="PROTEIN TRANSLOCASE SUBUNIT SECD"/>
    <property type="match status" value="1"/>
</dbReference>
<keyword evidence="7 11" id="KW-0811">Translocation</keyword>
<comment type="subunit">
    <text evidence="11">Forms a complex with SecF. Part of the essential Sec protein translocation apparatus which comprises SecA, SecYEG and auxiliary proteins SecDF-YajC and YidC.</text>
</comment>
<dbReference type="Gene3D" id="3.30.1360.200">
    <property type="match status" value="1"/>
</dbReference>
<dbReference type="InterPro" id="IPR048634">
    <property type="entry name" value="SecD_SecF_C"/>
</dbReference>
<evidence type="ECO:0000256" key="4">
    <source>
        <dbReference type="ARBA" id="ARBA00022692"/>
    </source>
</evidence>
<dbReference type="InterPro" id="IPR055344">
    <property type="entry name" value="SecD_SecF_C_bact"/>
</dbReference>
<dbReference type="Gene3D" id="3.30.70.260">
    <property type="match status" value="1"/>
</dbReference>
<dbReference type="NCBIfam" id="TIGR01129">
    <property type="entry name" value="secD"/>
    <property type="match status" value="1"/>
</dbReference>
<evidence type="ECO:0000313" key="17">
    <source>
        <dbReference type="Proteomes" id="UP000262878"/>
    </source>
</evidence>
<dbReference type="InterPro" id="IPR005791">
    <property type="entry name" value="SecD"/>
</dbReference>
<evidence type="ECO:0000259" key="15">
    <source>
        <dbReference type="Pfam" id="PF22599"/>
    </source>
</evidence>
<evidence type="ECO:0000256" key="8">
    <source>
        <dbReference type="ARBA" id="ARBA00023136"/>
    </source>
</evidence>
<dbReference type="Proteomes" id="UP000262878">
    <property type="component" value="Unassembled WGS sequence"/>
</dbReference>
<evidence type="ECO:0000256" key="5">
    <source>
        <dbReference type="ARBA" id="ARBA00022927"/>
    </source>
</evidence>
<feature type="domain" description="Protein translocase subunit SecDF P1" evidence="14">
    <location>
        <begin position="227"/>
        <end position="285"/>
    </location>
</feature>
<dbReference type="NCBIfam" id="TIGR00916">
    <property type="entry name" value="2A0604s01"/>
    <property type="match status" value="1"/>
</dbReference>
<dbReference type="STRING" id="314276.OS145_04463"/>
<evidence type="ECO:0000259" key="14">
    <source>
        <dbReference type="Pfam" id="PF21760"/>
    </source>
</evidence>
<evidence type="ECO:0000256" key="10">
    <source>
        <dbReference type="ARBA" id="ARBA00068220"/>
    </source>
</evidence>
<evidence type="ECO:0000256" key="1">
    <source>
        <dbReference type="ARBA" id="ARBA00004651"/>
    </source>
</evidence>
<protein>
    <recommendedName>
        <fullName evidence="10 11">Protein translocase subunit SecD</fullName>
    </recommendedName>
</protein>
<dbReference type="SUPFAM" id="SSF82866">
    <property type="entry name" value="Multidrug efflux transporter AcrB transmembrane domain"/>
    <property type="match status" value="1"/>
</dbReference>
<name>A0A348WLD8_9GAMM</name>
<sequence>MLNKYPLWKNLLVIFVILLAALYALPNIYGEDPAVQISADRQATVDAATLDLVRETLKSEDISPKSIALEQEQVLVRLSSDKEQLQAREALNKRLGEHYIVALNLAPATPSWLKSIGAEPMKLGLDLRGGVHFLMEIDMNEAMRKILDGMKDTIRSSLREERIRYTNVSVEDNAINVELRSDEDFQQAEQYLDGRYQGYQMVVDAETNTVTMRMTEQKLAETRDYAVSQNITIMRNRVNELGVAEPVIQRQGANRIVVELPGVQDTARAKEILGATATLEFRMVDTENDVRDAVNGRVPFGSELLPSRNGGPQLLKEDVILTGDHIVNAGVGYDEYNRPQVNIELDGVGGDKMSLATKDNVGKPMATVFMEYESTGERDAEGNLQFNKKAEVVSVATIQSRLGSSFRITGVGPQEAQNLSLLLRAGALIAPIQIVEERTVGPSLGQQNIDAGTQAIIWGLVLVLLFMVIYYRKFGLVADMALAANIVLIIGVMSMIPGATLTLPGMAGIVLTVGMAVDANVLIFERIREEIRAKRSPQQAIHHGYDSALSTIADANITTLIAAIILFAVGNGPVKGFAITLAIGIITSMFTAIVGTRAIVNSVWGGKRLSKLSI</sequence>
<gene>
    <name evidence="11 16" type="primary">secD</name>
    <name evidence="16" type="ORF">DCR58_01050</name>
</gene>
<evidence type="ECO:0000313" key="16">
    <source>
        <dbReference type="EMBL" id="HAR55350.1"/>
    </source>
</evidence>
<comment type="similarity">
    <text evidence="9 11">Belongs to the SecD/SecF family. SecD subfamily.</text>
</comment>
<reference evidence="16 17" key="1">
    <citation type="journal article" date="2018" name="Nat. Biotechnol.">
        <title>A standardized bacterial taxonomy based on genome phylogeny substantially revises the tree of life.</title>
        <authorList>
            <person name="Parks D.H."/>
            <person name="Chuvochina M."/>
            <person name="Waite D.W."/>
            <person name="Rinke C."/>
            <person name="Skarshewski A."/>
            <person name="Chaumeil P.A."/>
            <person name="Hugenholtz P."/>
        </authorList>
    </citation>
    <scope>NUCLEOTIDE SEQUENCE [LARGE SCALE GENOMIC DNA]</scope>
    <source>
        <strain evidence="16">UBA9360</strain>
    </source>
</reference>
<dbReference type="AlphaFoldDB" id="A0A348WLD8"/>
<dbReference type="Pfam" id="PF22599">
    <property type="entry name" value="SecDF_P1_head"/>
    <property type="match status" value="1"/>
</dbReference>
<dbReference type="InterPro" id="IPR027398">
    <property type="entry name" value="SecD-TM"/>
</dbReference>
<evidence type="ECO:0000256" key="3">
    <source>
        <dbReference type="ARBA" id="ARBA00022475"/>
    </source>
</evidence>
<dbReference type="GO" id="GO:0065002">
    <property type="term" value="P:intracellular protein transmembrane transport"/>
    <property type="evidence" value="ECO:0007669"/>
    <property type="project" value="UniProtKB-UniRule"/>
</dbReference>
<evidence type="ECO:0000256" key="6">
    <source>
        <dbReference type="ARBA" id="ARBA00022989"/>
    </source>
</evidence>
<proteinExistence type="inferred from homology"/>
<feature type="domain" description="SecD export protein N-terminal TM" evidence="13">
    <location>
        <begin position="2"/>
        <end position="103"/>
    </location>
</feature>
<keyword evidence="3 11" id="KW-1003">Cell membrane</keyword>
<keyword evidence="5 11" id="KW-0653">Protein transport</keyword>
<dbReference type="GO" id="GO:0005886">
    <property type="term" value="C:plasma membrane"/>
    <property type="evidence" value="ECO:0007669"/>
    <property type="project" value="UniProtKB-SubCell"/>
</dbReference>
<dbReference type="InterPro" id="IPR022646">
    <property type="entry name" value="SecD/SecF_CS"/>
</dbReference>